<dbReference type="AlphaFoldDB" id="A0AAW0SH52"/>
<name>A0AAW0SH52_SCYPA</name>
<gene>
    <name evidence="2" type="ORF">O3P69_019884</name>
</gene>
<accession>A0AAW0SH52</accession>
<evidence type="ECO:0000313" key="2">
    <source>
        <dbReference type="EMBL" id="KAK8373492.1"/>
    </source>
</evidence>
<dbReference type="EMBL" id="JARAKH010001143">
    <property type="protein sequence ID" value="KAK8373492.1"/>
    <property type="molecule type" value="Genomic_DNA"/>
</dbReference>
<keyword evidence="3" id="KW-1185">Reference proteome</keyword>
<proteinExistence type="predicted"/>
<organism evidence="2 3">
    <name type="scientific">Scylla paramamosain</name>
    <name type="common">Mud crab</name>
    <dbReference type="NCBI Taxonomy" id="85552"/>
    <lineage>
        <taxon>Eukaryota</taxon>
        <taxon>Metazoa</taxon>
        <taxon>Ecdysozoa</taxon>
        <taxon>Arthropoda</taxon>
        <taxon>Crustacea</taxon>
        <taxon>Multicrustacea</taxon>
        <taxon>Malacostraca</taxon>
        <taxon>Eumalacostraca</taxon>
        <taxon>Eucarida</taxon>
        <taxon>Decapoda</taxon>
        <taxon>Pleocyemata</taxon>
        <taxon>Brachyura</taxon>
        <taxon>Eubrachyura</taxon>
        <taxon>Portunoidea</taxon>
        <taxon>Portunidae</taxon>
        <taxon>Portuninae</taxon>
        <taxon>Scylla</taxon>
    </lineage>
</organism>
<evidence type="ECO:0000313" key="3">
    <source>
        <dbReference type="Proteomes" id="UP001487740"/>
    </source>
</evidence>
<reference evidence="2 3" key="1">
    <citation type="submission" date="2023-03" db="EMBL/GenBank/DDBJ databases">
        <title>High-quality genome of Scylla paramamosain provides insights in environmental adaptation.</title>
        <authorList>
            <person name="Zhang L."/>
        </authorList>
    </citation>
    <scope>NUCLEOTIDE SEQUENCE [LARGE SCALE GENOMIC DNA]</scope>
    <source>
        <strain evidence="2">LZ_2023a</strain>
        <tissue evidence="2">Muscle</tissue>
    </source>
</reference>
<feature type="region of interest" description="Disordered" evidence="1">
    <location>
        <begin position="82"/>
        <end position="120"/>
    </location>
</feature>
<comment type="caution">
    <text evidence="2">The sequence shown here is derived from an EMBL/GenBank/DDBJ whole genome shotgun (WGS) entry which is preliminary data.</text>
</comment>
<feature type="compositionally biased region" description="Basic and acidic residues" evidence="1">
    <location>
        <begin position="111"/>
        <end position="120"/>
    </location>
</feature>
<evidence type="ECO:0000256" key="1">
    <source>
        <dbReference type="SAM" id="MobiDB-lite"/>
    </source>
</evidence>
<sequence>MVDPPLSARPAGEGEGVLVLVVVVVVVGGGEGSGGGGGGEEEGKLVVVVVVVVAVVMRRDGEVVPQQAPLQVQRVLCSSSGQYEVGKSPTRPHKGPQPSKAVQEDEMISNKAKDSGGRTC</sequence>
<protein>
    <submittedName>
        <fullName evidence="2">Uncharacterized protein</fullName>
    </submittedName>
</protein>
<dbReference type="Proteomes" id="UP001487740">
    <property type="component" value="Unassembled WGS sequence"/>
</dbReference>